<comment type="caution">
    <text evidence="1">The sequence shown here is derived from an EMBL/GenBank/DDBJ whole genome shotgun (WGS) entry which is preliminary data.</text>
</comment>
<name>A0A937USW7_9ACTN</name>
<evidence type="ECO:0000313" key="2">
    <source>
        <dbReference type="Proteomes" id="UP000604475"/>
    </source>
</evidence>
<sequence>MADVVEVPPPDDPATALAAVVALRQLAERLERAAVANALEQGWTWAQIGQALGVTAQAAHKRLARR</sequence>
<keyword evidence="2" id="KW-1185">Reference proteome</keyword>
<reference evidence="1" key="1">
    <citation type="submission" date="2020-12" db="EMBL/GenBank/DDBJ databases">
        <title>Genomic characterization of non-nitrogen-fixing Frankia strains.</title>
        <authorList>
            <person name="Carlos-Shanley C."/>
            <person name="Guerra T."/>
            <person name="Hahn D."/>
        </authorList>
    </citation>
    <scope>NUCLEOTIDE SEQUENCE</scope>
    <source>
        <strain evidence="1">CN6</strain>
    </source>
</reference>
<dbReference type="Proteomes" id="UP000604475">
    <property type="component" value="Unassembled WGS sequence"/>
</dbReference>
<accession>A0A937USW7</accession>
<protein>
    <recommendedName>
        <fullName evidence="3">Helix-turn-helix domain-containing protein</fullName>
    </recommendedName>
</protein>
<proteinExistence type="predicted"/>
<evidence type="ECO:0008006" key="3">
    <source>
        <dbReference type="Google" id="ProtNLM"/>
    </source>
</evidence>
<dbReference type="Pfam" id="PF13384">
    <property type="entry name" value="HTH_23"/>
    <property type="match status" value="1"/>
</dbReference>
<gene>
    <name evidence="1" type="ORF">I7412_36350</name>
</gene>
<evidence type="ECO:0000313" key="1">
    <source>
        <dbReference type="EMBL" id="MBL7632533.1"/>
    </source>
</evidence>
<dbReference type="EMBL" id="JAEACQ010000340">
    <property type="protein sequence ID" value="MBL7632533.1"/>
    <property type="molecule type" value="Genomic_DNA"/>
</dbReference>
<dbReference type="RefSeq" id="WP_203003348.1">
    <property type="nucleotide sequence ID" value="NZ_JADWYU010000182.1"/>
</dbReference>
<organism evidence="1 2">
    <name type="scientific">Frankia nepalensis</name>
    <dbReference type="NCBI Taxonomy" id="1836974"/>
    <lineage>
        <taxon>Bacteria</taxon>
        <taxon>Bacillati</taxon>
        <taxon>Actinomycetota</taxon>
        <taxon>Actinomycetes</taxon>
        <taxon>Frankiales</taxon>
        <taxon>Frankiaceae</taxon>
        <taxon>Frankia</taxon>
    </lineage>
</organism>
<dbReference type="AlphaFoldDB" id="A0A937USW7"/>